<dbReference type="Proteomes" id="UP000297014">
    <property type="component" value="Unassembled WGS sequence"/>
</dbReference>
<dbReference type="RefSeq" id="WP_003321418.1">
    <property type="nucleotide sequence ID" value="NZ_ALPT02000051.1"/>
</dbReference>
<protein>
    <recommendedName>
        <fullName evidence="6">Cytosolic protein</fullName>
    </recommendedName>
</protein>
<dbReference type="eggNOG" id="ENOG50332QA">
    <property type="taxonomic scope" value="Bacteria"/>
</dbReference>
<dbReference type="AlphaFoldDB" id="A0A094WL49"/>
<keyword evidence="4" id="KW-1185">Reference proteome</keyword>
<dbReference type="OrthoDB" id="2695555at2"/>
<evidence type="ECO:0000313" key="2">
    <source>
        <dbReference type="EMBL" id="KGA96663.1"/>
    </source>
</evidence>
<dbReference type="Pfam" id="PF10819">
    <property type="entry name" value="DUF2564"/>
    <property type="match status" value="1"/>
</dbReference>
<evidence type="ECO:0000313" key="4">
    <source>
        <dbReference type="Proteomes" id="UP000002754"/>
    </source>
</evidence>
<feature type="coiled-coil region" evidence="1">
    <location>
        <begin position="33"/>
        <end position="60"/>
    </location>
</feature>
<evidence type="ECO:0000313" key="5">
    <source>
        <dbReference type="Proteomes" id="UP000297014"/>
    </source>
</evidence>
<accession>A0A094WL49</accession>
<sequence>MVNREQHDQGYNDLAQVQMAIESAQHMVGQATVNMDEGQLKAATDALNQAKEQYQKAASHQNGMNAYFFETSSEILGRAEQQLTQAKKKD</sequence>
<reference evidence="2 4" key="1">
    <citation type="journal article" date="2014" name="Genome Announc.">
        <title>Draft Genome Sequence of Bacillus alcalophilus AV1934, a Classic Alkaliphile Isolated from Human Feces in 1934.</title>
        <authorList>
            <person name="Attie O."/>
            <person name="Jayaprakash A."/>
            <person name="Shah H."/>
            <person name="Paulsen I.T."/>
            <person name="Morino M."/>
            <person name="Takahashi Y."/>
            <person name="Narumi I."/>
            <person name="Sachidanandam R."/>
            <person name="Satoh K."/>
            <person name="Ito M."/>
            <person name="Krulwich T.A."/>
        </authorList>
    </citation>
    <scope>NUCLEOTIDE SEQUENCE [LARGE SCALE GENOMIC DNA]</scope>
    <source>
        <strain evidence="2 4">AV1934</strain>
    </source>
</reference>
<evidence type="ECO:0000313" key="3">
    <source>
        <dbReference type="EMBL" id="THG90990.1"/>
    </source>
</evidence>
<keyword evidence="1" id="KW-0175">Coiled coil</keyword>
<evidence type="ECO:0000256" key="1">
    <source>
        <dbReference type="SAM" id="Coils"/>
    </source>
</evidence>
<dbReference type="EMBL" id="JALP01000098">
    <property type="protein sequence ID" value="THG90990.1"/>
    <property type="molecule type" value="Genomic_DNA"/>
</dbReference>
<dbReference type="InterPro" id="IPR020314">
    <property type="entry name" value="Uncharacterised_YpzA"/>
</dbReference>
<reference evidence="3 5" key="2">
    <citation type="submission" date="2014-01" db="EMBL/GenBank/DDBJ databases">
        <title>Draft genome sequencing of Bacillus alcalophilus CGMCC 1.3604.</title>
        <authorList>
            <person name="Yang J."/>
            <person name="Diao L."/>
            <person name="Yang S."/>
        </authorList>
    </citation>
    <scope>NUCLEOTIDE SEQUENCE [LARGE SCALE GENOMIC DNA]</scope>
    <source>
        <strain evidence="3 5">CGMCC 1.3604</strain>
    </source>
</reference>
<name>A0A094WL49_ALKAL</name>
<dbReference type="EMBL" id="ALPT02000051">
    <property type="protein sequence ID" value="KGA96663.1"/>
    <property type="molecule type" value="Genomic_DNA"/>
</dbReference>
<organism evidence="2 4">
    <name type="scientific">Alkalihalobacillus alcalophilus ATCC 27647 = CGMCC 1.3604</name>
    <dbReference type="NCBI Taxonomy" id="1218173"/>
    <lineage>
        <taxon>Bacteria</taxon>
        <taxon>Bacillati</taxon>
        <taxon>Bacillota</taxon>
        <taxon>Bacilli</taxon>
        <taxon>Bacillales</taxon>
        <taxon>Bacillaceae</taxon>
        <taxon>Alkalihalobacillus</taxon>
    </lineage>
</organism>
<comment type="caution">
    <text evidence="2">The sequence shown here is derived from an EMBL/GenBank/DDBJ whole genome shotgun (WGS) entry which is preliminary data.</text>
</comment>
<proteinExistence type="predicted"/>
<evidence type="ECO:0008006" key="6">
    <source>
        <dbReference type="Google" id="ProtNLM"/>
    </source>
</evidence>
<gene>
    <name evidence="3" type="ORF">AJ85_07730</name>
    <name evidence="2" type="ORF">BALCAV_0214910</name>
</gene>
<dbReference type="Proteomes" id="UP000002754">
    <property type="component" value="Unassembled WGS sequence"/>
</dbReference>